<name>A0A1S9RDF6_PENBI</name>
<dbReference type="EMBL" id="LJBN01000194">
    <property type="protein sequence ID" value="OOQ83573.1"/>
    <property type="molecule type" value="Genomic_DNA"/>
</dbReference>
<dbReference type="Proteomes" id="UP000190744">
    <property type="component" value="Unassembled WGS sequence"/>
</dbReference>
<evidence type="ECO:0000313" key="1">
    <source>
        <dbReference type="EMBL" id="OOQ83573.1"/>
    </source>
</evidence>
<evidence type="ECO:0000313" key="2">
    <source>
        <dbReference type="Proteomes" id="UP000190744"/>
    </source>
</evidence>
<sequence>MEPSKPRGAFSTPPDFTKKPALFKQGKDDLIFIIGQHVDAVDIVSYEGQTAPYYYQMATAKTLLTWANYLAKGEFYDASQFWTKNVKLLKKGAGSHPAGKADAPEGYMVFERASRIVLMRKKGTQIEEWAVIYARENPNPGYLNVLRKIGKQFLLVPKLFWGPKAKL</sequence>
<protein>
    <submittedName>
        <fullName evidence="1">Uncharacterized protein</fullName>
    </submittedName>
</protein>
<organism evidence="1 2">
    <name type="scientific">Penicillium brasilianum</name>
    <dbReference type="NCBI Taxonomy" id="104259"/>
    <lineage>
        <taxon>Eukaryota</taxon>
        <taxon>Fungi</taxon>
        <taxon>Dikarya</taxon>
        <taxon>Ascomycota</taxon>
        <taxon>Pezizomycotina</taxon>
        <taxon>Eurotiomycetes</taxon>
        <taxon>Eurotiomycetidae</taxon>
        <taxon>Eurotiales</taxon>
        <taxon>Aspergillaceae</taxon>
        <taxon>Penicillium</taxon>
    </lineage>
</organism>
<gene>
    <name evidence="1" type="ORF">PEBR_35556</name>
</gene>
<accession>A0A1S9RDF6</accession>
<dbReference type="AlphaFoldDB" id="A0A1S9RDF6"/>
<proteinExistence type="predicted"/>
<comment type="caution">
    <text evidence="1">The sequence shown here is derived from an EMBL/GenBank/DDBJ whole genome shotgun (WGS) entry which is preliminary data.</text>
</comment>
<reference evidence="2" key="1">
    <citation type="submission" date="2015-09" db="EMBL/GenBank/DDBJ databases">
        <authorList>
            <person name="Fill T.P."/>
            <person name="Baretta J.F."/>
            <person name="de Almeida L.G."/>
            <person name="Rocha M."/>
            <person name="de Souza D.H."/>
            <person name="Malavazi I."/>
            <person name="Cerdeira L.T."/>
            <person name="Hong H."/>
            <person name="Samborskyy M."/>
            <person name="de Vasconcelos A.T."/>
            <person name="Leadlay P."/>
            <person name="Rodrigues-Filho E."/>
        </authorList>
    </citation>
    <scope>NUCLEOTIDE SEQUENCE [LARGE SCALE GENOMIC DNA]</scope>
    <source>
        <strain evidence="2">LaBioMMi 136</strain>
    </source>
</reference>